<evidence type="ECO:0000256" key="1">
    <source>
        <dbReference type="SAM" id="Phobius"/>
    </source>
</evidence>
<evidence type="ECO:0000313" key="2">
    <source>
        <dbReference type="EMBL" id="MDN7799137.1"/>
    </source>
</evidence>
<accession>A0A9Q2VIN8</accession>
<comment type="caution">
    <text evidence="3">The sequence shown here is derived from an EMBL/GenBank/DDBJ whole genome shotgun (WGS) entry which is preliminary data.</text>
</comment>
<feature type="transmembrane region" description="Helical" evidence="1">
    <location>
        <begin position="49"/>
        <end position="71"/>
    </location>
</feature>
<keyword evidence="1" id="KW-0812">Transmembrane</keyword>
<keyword evidence="1" id="KW-1133">Transmembrane helix</keyword>
<gene>
    <name evidence="3" type="ORF">C6T65_13740</name>
    <name evidence="2" type="ORF">QZM33_29780</name>
</gene>
<dbReference type="Proteomes" id="UP001171620">
    <property type="component" value="Unassembled WGS sequence"/>
</dbReference>
<evidence type="ECO:0000313" key="3">
    <source>
        <dbReference type="EMBL" id="PRH41742.1"/>
    </source>
</evidence>
<reference evidence="2" key="2">
    <citation type="submission" date="2023-07" db="EMBL/GenBank/DDBJ databases">
        <title>A collection of bacterial strains from the Burkholderia cepacia Research Laboratory and Repository.</title>
        <authorList>
            <person name="Lipuma J."/>
            <person name="Spilker T."/>
            <person name="Caverly L."/>
        </authorList>
    </citation>
    <scope>NUCLEOTIDE SEQUENCE</scope>
    <source>
        <strain evidence="2">AU44268</strain>
    </source>
</reference>
<organism evidence="3 4">
    <name type="scientific">Burkholderia vietnamiensis</name>
    <dbReference type="NCBI Taxonomy" id="60552"/>
    <lineage>
        <taxon>Bacteria</taxon>
        <taxon>Pseudomonadati</taxon>
        <taxon>Pseudomonadota</taxon>
        <taxon>Betaproteobacteria</taxon>
        <taxon>Burkholderiales</taxon>
        <taxon>Burkholderiaceae</taxon>
        <taxon>Burkholderia</taxon>
        <taxon>Burkholderia cepacia complex</taxon>
    </lineage>
</organism>
<dbReference type="RefSeq" id="WP_043292940.1">
    <property type="nucleotide sequence ID" value="NZ_CADFEW010000021.1"/>
</dbReference>
<sequence>MNAIAGTLSAMARGFRALPFVLRRLLLILAYSLVFAAGAFMHNRGAGDLAALFLLVGAIGTFWASGVWRIFKLLLRFALLVSRD</sequence>
<dbReference type="AlphaFoldDB" id="A0A9Q2VIN8"/>
<protein>
    <submittedName>
        <fullName evidence="3">Uncharacterized protein</fullName>
    </submittedName>
</protein>
<feature type="transmembrane region" description="Helical" evidence="1">
    <location>
        <begin position="21"/>
        <end position="43"/>
    </location>
</feature>
<dbReference type="Proteomes" id="UP000237632">
    <property type="component" value="Unassembled WGS sequence"/>
</dbReference>
<evidence type="ECO:0000313" key="4">
    <source>
        <dbReference type="Proteomes" id="UP000237632"/>
    </source>
</evidence>
<reference evidence="3 4" key="1">
    <citation type="submission" date="2018-03" db="EMBL/GenBank/DDBJ databases">
        <authorList>
            <person name="Nguyen K."/>
            <person name="Fouts D."/>
            <person name="Sutton G."/>
        </authorList>
    </citation>
    <scope>NUCLEOTIDE SEQUENCE [LARGE SCALE GENOMIC DNA]</scope>
    <source>
        <strain evidence="3 4">AU3578</strain>
    </source>
</reference>
<keyword evidence="1" id="KW-0472">Membrane</keyword>
<dbReference type="EMBL" id="JAUJRV010000041">
    <property type="protein sequence ID" value="MDN7799137.1"/>
    <property type="molecule type" value="Genomic_DNA"/>
</dbReference>
<dbReference type="EMBL" id="PVHK01000097">
    <property type="protein sequence ID" value="PRH41742.1"/>
    <property type="molecule type" value="Genomic_DNA"/>
</dbReference>
<proteinExistence type="predicted"/>
<name>A0A9Q2VIN8_BURVI</name>